<reference evidence="2" key="1">
    <citation type="submission" date="2022-11" db="UniProtKB">
        <authorList>
            <consortium name="WormBaseParasite"/>
        </authorList>
    </citation>
    <scope>IDENTIFICATION</scope>
</reference>
<accession>A0A915KHY5</accession>
<keyword evidence="1" id="KW-1185">Reference proteome</keyword>
<name>A0A915KHY5_ROMCU</name>
<sequence length="88" mass="10084">MIIKIKSIVADHPVSFIVDEMTDAKQRYVLNILVVPLTGQPLKPMLLKMYELEKTNNSTVMQSKINICGFIWGAEIHYEKSCWMVVLS</sequence>
<protein>
    <submittedName>
        <fullName evidence="2">Uncharacterized protein</fullName>
    </submittedName>
</protein>
<dbReference type="Proteomes" id="UP000887565">
    <property type="component" value="Unplaced"/>
</dbReference>
<dbReference type="AlphaFoldDB" id="A0A915KHY5"/>
<evidence type="ECO:0000313" key="1">
    <source>
        <dbReference type="Proteomes" id="UP000887565"/>
    </source>
</evidence>
<dbReference type="WBParaSite" id="nRc.2.0.1.t38358-RA">
    <property type="protein sequence ID" value="nRc.2.0.1.t38358-RA"/>
    <property type="gene ID" value="nRc.2.0.1.g38358"/>
</dbReference>
<organism evidence="1 2">
    <name type="scientific">Romanomermis culicivorax</name>
    <name type="common">Nematode worm</name>
    <dbReference type="NCBI Taxonomy" id="13658"/>
    <lineage>
        <taxon>Eukaryota</taxon>
        <taxon>Metazoa</taxon>
        <taxon>Ecdysozoa</taxon>
        <taxon>Nematoda</taxon>
        <taxon>Enoplea</taxon>
        <taxon>Dorylaimia</taxon>
        <taxon>Mermithida</taxon>
        <taxon>Mermithoidea</taxon>
        <taxon>Mermithidae</taxon>
        <taxon>Romanomermis</taxon>
    </lineage>
</organism>
<proteinExistence type="predicted"/>
<evidence type="ECO:0000313" key="2">
    <source>
        <dbReference type="WBParaSite" id="nRc.2.0.1.t38358-RA"/>
    </source>
</evidence>